<comment type="caution">
    <text evidence="1">The sequence shown here is derived from an EMBL/GenBank/DDBJ whole genome shotgun (WGS) entry which is preliminary data.</text>
</comment>
<proteinExistence type="predicted"/>
<organism evidence="1 2">
    <name type="scientific">Paracidovorax anthurii</name>
    <dbReference type="NCBI Taxonomy" id="78229"/>
    <lineage>
        <taxon>Bacteria</taxon>
        <taxon>Pseudomonadati</taxon>
        <taxon>Pseudomonadota</taxon>
        <taxon>Betaproteobacteria</taxon>
        <taxon>Burkholderiales</taxon>
        <taxon>Comamonadaceae</taxon>
        <taxon>Paracidovorax</taxon>
    </lineage>
</organism>
<name>A0A328ZUW4_9BURK</name>
<keyword evidence="2" id="KW-1185">Reference proteome</keyword>
<sequence length="140" mass="15468">MSITLTYNGTTAHISDRLQWTDEYSWSPVDQATAYSTTGALLVDVALKQAGRPITLVGTDSKAWISRALCDTLQAWAALPGIELDLVLRGATRHVLFDHAQGGFAAQPMWRIQDSQIRAVMDGEIDADLLYLPTFKFIEI</sequence>
<dbReference type="AlphaFoldDB" id="A0A328ZUW4"/>
<evidence type="ECO:0000313" key="1">
    <source>
        <dbReference type="EMBL" id="RAR86056.1"/>
    </source>
</evidence>
<dbReference type="OrthoDB" id="5432576at2"/>
<reference evidence="1 2" key="1">
    <citation type="submission" date="2018-06" db="EMBL/GenBank/DDBJ databases">
        <title>Genomic Encyclopedia of Archaeal and Bacterial Type Strains, Phase II (KMG-II): from individual species to whole genera.</title>
        <authorList>
            <person name="Goeker M."/>
        </authorList>
    </citation>
    <scope>NUCLEOTIDE SEQUENCE [LARGE SCALE GENOMIC DNA]</scope>
    <source>
        <strain evidence="1 2">CFPB 3232</strain>
    </source>
</reference>
<evidence type="ECO:0000313" key="2">
    <source>
        <dbReference type="Proteomes" id="UP000248856"/>
    </source>
</evidence>
<dbReference type="EMBL" id="QLTA01000002">
    <property type="protein sequence ID" value="RAR86056.1"/>
    <property type="molecule type" value="Genomic_DNA"/>
</dbReference>
<gene>
    <name evidence="1" type="ORF">AX018_100217</name>
</gene>
<accession>A0A328ZUW4</accession>
<dbReference type="RefSeq" id="WP_111875429.1">
    <property type="nucleotide sequence ID" value="NZ_CBCSGC010000002.1"/>
</dbReference>
<protein>
    <submittedName>
        <fullName evidence="1">Uncharacterized protein</fullName>
    </submittedName>
</protein>
<dbReference type="Proteomes" id="UP000248856">
    <property type="component" value="Unassembled WGS sequence"/>
</dbReference>